<dbReference type="Proteomes" id="UP000288805">
    <property type="component" value="Unassembled WGS sequence"/>
</dbReference>
<sequence>MVINFVDYSLNQGAPAGHESADTPSGHESNGAVAGDRTSNQMVPLPLPLLRTNQATYQRAATTLFHDMMHRDIEFRLRLNPKKYTFGVTSGKLLGHIISERDICEPIFPLLRKSQPTVWDDDCQRAFEKIKECLLSSPILVSPTPGCPLLLYLMRLMVA</sequence>
<dbReference type="SUPFAM" id="SSF56672">
    <property type="entry name" value="DNA/RNA polymerases"/>
    <property type="match status" value="1"/>
</dbReference>
<gene>
    <name evidence="2" type="ORF">CK203_104555</name>
</gene>
<evidence type="ECO:0008006" key="4">
    <source>
        <dbReference type="Google" id="ProtNLM"/>
    </source>
</evidence>
<proteinExistence type="predicted"/>
<dbReference type="Gene3D" id="3.30.70.270">
    <property type="match status" value="2"/>
</dbReference>
<feature type="region of interest" description="Disordered" evidence="1">
    <location>
        <begin position="14"/>
        <end position="39"/>
    </location>
</feature>
<reference evidence="2 3" key="1">
    <citation type="journal article" date="2018" name="PLoS Genet.">
        <title>Population sequencing reveals clonal diversity and ancestral inbreeding in the grapevine cultivar Chardonnay.</title>
        <authorList>
            <person name="Roach M.J."/>
            <person name="Johnson D.L."/>
            <person name="Bohlmann J."/>
            <person name="van Vuuren H.J."/>
            <person name="Jones S.J."/>
            <person name="Pretorius I.S."/>
            <person name="Schmidt S.A."/>
            <person name="Borneman A.R."/>
        </authorList>
    </citation>
    <scope>NUCLEOTIDE SEQUENCE [LARGE SCALE GENOMIC DNA]</scope>
    <source>
        <strain evidence="3">cv. Chardonnay</strain>
        <tissue evidence="2">Leaf</tissue>
    </source>
</reference>
<evidence type="ECO:0000256" key="1">
    <source>
        <dbReference type="SAM" id="MobiDB-lite"/>
    </source>
</evidence>
<evidence type="ECO:0000313" key="3">
    <source>
        <dbReference type="Proteomes" id="UP000288805"/>
    </source>
</evidence>
<comment type="caution">
    <text evidence="2">The sequence shown here is derived from an EMBL/GenBank/DDBJ whole genome shotgun (WGS) entry which is preliminary data.</text>
</comment>
<dbReference type="EMBL" id="QGNW01000907">
    <property type="protein sequence ID" value="RVW59110.1"/>
    <property type="molecule type" value="Genomic_DNA"/>
</dbReference>
<evidence type="ECO:0000313" key="2">
    <source>
        <dbReference type="EMBL" id="RVW59110.1"/>
    </source>
</evidence>
<name>A0A438FH91_VITVI</name>
<protein>
    <recommendedName>
        <fullName evidence="4">Reverse transcriptase/retrotransposon-derived protein RNase H-like domain-containing protein</fullName>
    </recommendedName>
</protein>
<dbReference type="InterPro" id="IPR043502">
    <property type="entry name" value="DNA/RNA_pol_sf"/>
</dbReference>
<dbReference type="InterPro" id="IPR043128">
    <property type="entry name" value="Rev_trsase/Diguanyl_cyclase"/>
</dbReference>
<dbReference type="AlphaFoldDB" id="A0A438FH91"/>
<organism evidence="2 3">
    <name type="scientific">Vitis vinifera</name>
    <name type="common">Grape</name>
    <dbReference type="NCBI Taxonomy" id="29760"/>
    <lineage>
        <taxon>Eukaryota</taxon>
        <taxon>Viridiplantae</taxon>
        <taxon>Streptophyta</taxon>
        <taxon>Embryophyta</taxon>
        <taxon>Tracheophyta</taxon>
        <taxon>Spermatophyta</taxon>
        <taxon>Magnoliopsida</taxon>
        <taxon>eudicotyledons</taxon>
        <taxon>Gunneridae</taxon>
        <taxon>Pentapetalae</taxon>
        <taxon>rosids</taxon>
        <taxon>Vitales</taxon>
        <taxon>Vitaceae</taxon>
        <taxon>Viteae</taxon>
        <taxon>Vitis</taxon>
    </lineage>
</organism>
<accession>A0A438FH91</accession>